<dbReference type="PANTHER" id="PTHR36251:SF2">
    <property type="entry name" value="GIFSY-2 PROPHAGE HOST SPECIFICITY PROTEIN J, PHAGE LAMBDA"/>
    <property type="match status" value="1"/>
</dbReference>
<sequence>MYGVKIEQTEDGKHYVAGLGLSMEDTPDGKMSQFLVAANRIAFIDPENGNETPMFVAQGNQVFMNEVFLKYLTAPTITSGGNPPVFSLTPDGKLSARNADISGHIVARTGEIGEDCVIRGTLDAGNILGDVYFRSLFSIDKVVYNASHQVNAGGDRNNQWIPVILVQGENFDRFMDMTLSVTLSWQSQYTSSANYEVSIGTDNDAGGIGTVWTSGVRGPGNLKNTSWSFSGSATRFFLPRKGRGNTQRIYVKQRYAGRSVTVVNDPVRQVTITCQASGATLFRSGNEKLEVL</sequence>
<accession>A0A5U3IUI0</accession>
<dbReference type="Proteomes" id="UP000839610">
    <property type="component" value="Unassembled WGS sequence"/>
</dbReference>
<dbReference type="EMBL" id="AAGLUV010000027">
    <property type="protein sequence ID" value="EBP4586278.1"/>
    <property type="molecule type" value="Genomic_DNA"/>
</dbReference>
<dbReference type="AlphaFoldDB" id="A0A5U3IUI0"/>
<gene>
    <name evidence="2" type="ORF">VH79_24430</name>
</gene>
<protein>
    <submittedName>
        <fullName evidence="2">DUF1983 domain-containing protein</fullName>
    </submittedName>
</protein>
<comment type="caution">
    <text evidence="2">The sequence shown here is derived from an EMBL/GenBank/DDBJ whole genome shotgun (WGS) entry which is preliminary data.</text>
</comment>
<reference evidence="2" key="1">
    <citation type="submission" date="2018-07" db="EMBL/GenBank/DDBJ databases">
        <authorList>
            <consortium name="GenomeTrakr network: Whole genome sequencing for foodborne pathogen traceback"/>
        </authorList>
    </citation>
    <scope>NUCLEOTIDE SEQUENCE [LARGE SCALE GENOMIC DNA]</scope>
    <source>
        <strain evidence="2">FDA00008842</strain>
    </source>
</reference>
<dbReference type="Pfam" id="PF09327">
    <property type="entry name" value="Phage_Tail_Tip"/>
    <property type="match status" value="1"/>
</dbReference>
<evidence type="ECO:0000313" key="2">
    <source>
        <dbReference type="EMBL" id="EBP4586278.1"/>
    </source>
</evidence>
<name>A0A5U3IUI0_SALER</name>
<evidence type="ECO:0000259" key="1">
    <source>
        <dbReference type="Pfam" id="PF09327"/>
    </source>
</evidence>
<dbReference type="InterPro" id="IPR053171">
    <property type="entry name" value="Viral_Tip_Attach_Protein"/>
</dbReference>
<dbReference type="InterPro" id="IPR015406">
    <property type="entry name" value="GpJ_CSF"/>
</dbReference>
<organism evidence="2">
    <name type="scientific">Salmonella enterica</name>
    <name type="common">Salmonella choleraesuis</name>
    <dbReference type="NCBI Taxonomy" id="28901"/>
    <lineage>
        <taxon>Bacteria</taxon>
        <taxon>Pseudomonadati</taxon>
        <taxon>Pseudomonadota</taxon>
        <taxon>Gammaproteobacteria</taxon>
        <taxon>Enterobacterales</taxon>
        <taxon>Enterobacteriaceae</taxon>
        <taxon>Salmonella</taxon>
    </lineage>
</organism>
<feature type="domain" description="Tip attachment protein J central straight fiber" evidence="1">
    <location>
        <begin position="1"/>
        <end position="110"/>
    </location>
</feature>
<dbReference type="PANTHER" id="PTHR36251">
    <property type="entry name" value="FELS-1 PROPHAGE HOST SPECIFICITY PROTEIN-RELATED"/>
    <property type="match status" value="1"/>
</dbReference>
<proteinExistence type="predicted"/>